<dbReference type="Pfam" id="PF13517">
    <property type="entry name" value="FG-GAP_3"/>
    <property type="match status" value="1"/>
</dbReference>
<protein>
    <recommendedName>
        <fullName evidence="5">FG-GAP repeat protein</fullName>
    </recommendedName>
</protein>
<comment type="caution">
    <text evidence="3">The sequence shown here is derived from an EMBL/GenBank/DDBJ whole genome shotgun (WGS) entry which is preliminary data.</text>
</comment>
<dbReference type="SUPFAM" id="SSF69318">
    <property type="entry name" value="Integrin alpha N-terminal domain"/>
    <property type="match status" value="1"/>
</dbReference>
<dbReference type="Gene3D" id="2.130.10.130">
    <property type="entry name" value="Integrin alpha, N-terminal"/>
    <property type="match status" value="1"/>
</dbReference>
<dbReference type="EMBL" id="LCPB01000003">
    <property type="protein sequence ID" value="KKU90348.1"/>
    <property type="molecule type" value="Genomic_DNA"/>
</dbReference>
<dbReference type="PANTHER" id="PTHR44103:SF1">
    <property type="entry name" value="PROPROTEIN CONVERTASE P"/>
    <property type="match status" value="1"/>
</dbReference>
<evidence type="ECO:0000256" key="2">
    <source>
        <dbReference type="SAM" id="Phobius"/>
    </source>
</evidence>
<reference evidence="3 4" key="1">
    <citation type="journal article" date="2015" name="Nature">
        <title>rRNA introns, odd ribosomes, and small enigmatic genomes across a large radiation of phyla.</title>
        <authorList>
            <person name="Brown C.T."/>
            <person name="Hug L.A."/>
            <person name="Thomas B.C."/>
            <person name="Sharon I."/>
            <person name="Castelle C.J."/>
            <person name="Singh A."/>
            <person name="Wilkins M.J."/>
            <person name="Williams K.H."/>
            <person name="Banfield J.F."/>
        </authorList>
    </citation>
    <scope>NUCLEOTIDE SEQUENCE [LARGE SCALE GENOMIC DNA]</scope>
</reference>
<gene>
    <name evidence="3" type="ORF">UY19_C0003G0003</name>
</gene>
<dbReference type="PANTHER" id="PTHR44103">
    <property type="entry name" value="PROPROTEIN CONVERTASE P"/>
    <property type="match status" value="1"/>
</dbReference>
<dbReference type="InterPro" id="IPR028994">
    <property type="entry name" value="Integrin_alpha_N"/>
</dbReference>
<dbReference type="InterPro" id="IPR013517">
    <property type="entry name" value="FG-GAP"/>
</dbReference>
<dbReference type="Proteomes" id="UP000033882">
    <property type="component" value="Unassembled WGS sequence"/>
</dbReference>
<evidence type="ECO:0000313" key="3">
    <source>
        <dbReference type="EMBL" id="KKU90348.1"/>
    </source>
</evidence>
<sequence>MFDNLVGKDPEDIFSSTDDLPQVAPPVKSGAVISTPSISQAPVTAPQLAQEVQTEAAVSLPVKERHGMSLVFKILLFLAAVVIVIGAATNGAQESKGVIVVVHPSRNFAHEIIPFSTLISHATFFDTDGDGHDELLSATMGSLHTLTPRQDWKSAIFATTPEFRLRKLAKGDIDGDGQRELAVSTHKNGQTILLRHVQGIWKQTILGQRMYGEGATENHDVLMADLDRDGKDEVIATPTTAKVMGQIDAWGGKLQVFDYENNAWSNKIIDSFSGGSFARRVLYADADNDGSKELVALIEGDLRNSRVSQYASCNNCEDRPLTLVSYIYEKGLYTRKVLLTPKQLVVHSRIAFSPSFAIADVTGSGENSIIVTTPTGIIVFTDGTMSSVDTFGDVSLFTLITDIDEDGVNDIVVYSHQQESLLAYSLRDGIWDKKVLAHIPLNDTKLFVWSIELGTI</sequence>
<accession>A0A0G1WJ45</accession>
<dbReference type="AlphaFoldDB" id="A0A0G1WJ45"/>
<keyword evidence="1" id="KW-0732">Signal</keyword>
<feature type="transmembrane region" description="Helical" evidence="2">
    <location>
        <begin position="70"/>
        <end position="88"/>
    </location>
</feature>
<proteinExistence type="predicted"/>
<evidence type="ECO:0000313" key="4">
    <source>
        <dbReference type="Proteomes" id="UP000033882"/>
    </source>
</evidence>
<evidence type="ECO:0000256" key="1">
    <source>
        <dbReference type="ARBA" id="ARBA00022729"/>
    </source>
</evidence>
<keyword evidence="2" id="KW-1133">Transmembrane helix</keyword>
<keyword evidence="2" id="KW-0812">Transmembrane</keyword>
<keyword evidence="2" id="KW-0472">Membrane</keyword>
<evidence type="ECO:0008006" key="5">
    <source>
        <dbReference type="Google" id="ProtNLM"/>
    </source>
</evidence>
<organism evidence="3 4">
    <name type="scientific">Candidatus Wolfebacteria bacterium GW2011_GWA2_47_9b</name>
    <dbReference type="NCBI Taxonomy" id="1619005"/>
    <lineage>
        <taxon>Bacteria</taxon>
        <taxon>Candidatus Wolfeibacteriota</taxon>
    </lineage>
</organism>
<name>A0A0G1WJ45_9BACT</name>